<feature type="transmembrane region" description="Helical" evidence="2">
    <location>
        <begin position="16"/>
        <end position="35"/>
    </location>
</feature>
<gene>
    <name evidence="3" type="ORF">SRAS04492_LOCUS8893</name>
</gene>
<protein>
    <submittedName>
        <fullName evidence="3">Uncharacterized protein</fullName>
    </submittedName>
</protein>
<accession>A0A7S3FXX1</accession>
<keyword evidence="2" id="KW-0472">Membrane</keyword>
<keyword evidence="2" id="KW-0812">Transmembrane</keyword>
<feature type="compositionally biased region" description="Polar residues" evidence="1">
    <location>
        <begin position="110"/>
        <end position="132"/>
    </location>
</feature>
<feature type="region of interest" description="Disordered" evidence="1">
    <location>
        <begin position="82"/>
        <end position="132"/>
    </location>
</feature>
<dbReference type="EMBL" id="HBIA01017905">
    <property type="protein sequence ID" value="CAE0237084.1"/>
    <property type="molecule type" value="Transcribed_RNA"/>
</dbReference>
<evidence type="ECO:0000256" key="1">
    <source>
        <dbReference type="SAM" id="MobiDB-lite"/>
    </source>
</evidence>
<evidence type="ECO:0000256" key="2">
    <source>
        <dbReference type="SAM" id="Phobius"/>
    </source>
</evidence>
<keyword evidence="2" id="KW-1133">Transmembrane helix</keyword>
<organism evidence="3">
    <name type="scientific">Strombidium rassoulzadegani</name>
    <dbReference type="NCBI Taxonomy" id="1082188"/>
    <lineage>
        <taxon>Eukaryota</taxon>
        <taxon>Sar</taxon>
        <taxon>Alveolata</taxon>
        <taxon>Ciliophora</taxon>
        <taxon>Intramacronucleata</taxon>
        <taxon>Spirotrichea</taxon>
        <taxon>Oligotrichia</taxon>
        <taxon>Strombidiidae</taxon>
        <taxon>Strombidium</taxon>
    </lineage>
</organism>
<sequence length="132" mass="15037">MSLSKSEAERQTRRLGVFRLSFFYLLGLGLEMYLAKDIPIMMRQHHQRYMAQLSDRQLDDLLRTGNYNLVVNGQLYNQPPATIQNAPAFMPGPNSQPPLPLPQAQSMSPAPQSYASPLPNFQETEFVQNKKL</sequence>
<evidence type="ECO:0000313" key="3">
    <source>
        <dbReference type="EMBL" id="CAE0237084.1"/>
    </source>
</evidence>
<proteinExistence type="predicted"/>
<reference evidence="3" key="1">
    <citation type="submission" date="2021-01" db="EMBL/GenBank/DDBJ databases">
        <authorList>
            <person name="Corre E."/>
            <person name="Pelletier E."/>
            <person name="Niang G."/>
            <person name="Scheremetjew M."/>
            <person name="Finn R."/>
            <person name="Kale V."/>
            <person name="Holt S."/>
            <person name="Cochrane G."/>
            <person name="Meng A."/>
            <person name="Brown T."/>
            <person name="Cohen L."/>
        </authorList>
    </citation>
    <scope>NUCLEOTIDE SEQUENCE</scope>
    <source>
        <strain evidence="3">Ras09</strain>
    </source>
</reference>
<dbReference type="AlphaFoldDB" id="A0A7S3FXX1"/>
<name>A0A7S3FXX1_9SPIT</name>